<feature type="compositionally biased region" description="Polar residues" evidence="1">
    <location>
        <begin position="1"/>
        <end position="11"/>
    </location>
</feature>
<comment type="caution">
    <text evidence="2">The sequence shown here is derived from an EMBL/GenBank/DDBJ whole genome shotgun (WGS) entry which is preliminary data.</text>
</comment>
<evidence type="ECO:0000313" key="3">
    <source>
        <dbReference type="Proteomes" id="UP001457282"/>
    </source>
</evidence>
<protein>
    <submittedName>
        <fullName evidence="2">Uncharacterized protein</fullName>
    </submittedName>
</protein>
<sequence>MASFNLTLHNQSPKHHTCNHQKASQNHFIQFKPSHSNLTTKSSRQQPIHPHHHGISSINSKSHHPEAQTTPRHRSPSPLPSVLCPDSYRTTMISQPSHRCNQEG</sequence>
<feature type="compositionally biased region" description="Polar residues" evidence="1">
    <location>
        <begin position="88"/>
        <end position="104"/>
    </location>
</feature>
<evidence type="ECO:0000313" key="2">
    <source>
        <dbReference type="EMBL" id="KAK9911075.1"/>
    </source>
</evidence>
<feature type="region of interest" description="Disordered" evidence="1">
    <location>
        <begin position="1"/>
        <end position="104"/>
    </location>
</feature>
<organism evidence="2 3">
    <name type="scientific">Rubus argutus</name>
    <name type="common">Southern blackberry</name>
    <dbReference type="NCBI Taxonomy" id="59490"/>
    <lineage>
        <taxon>Eukaryota</taxon>
        <taxon>Viridiplantae</taxon>
        <taxon>Streptophyta</taxon>
        <taxon>Embryophyta</taxon>
        <taxon>Tracheophyta</taxon>
        <taxon>Spermatophyta</taxon>
        <taxon>Magnoliopsida</taxon>
        <taxon>eudicotyledons</taxon>
        <taxon>Gunneridae</taxon>
        <taxon>Pentapetalae</taxon>
        <taxon>rosids</taxon>
        <taxon>fabids</taxon>
        <taxon>Rosales</taxon>
        <taxon>Rosaceae</taxon>
        <taxon>Rosoideae</taxon>
        <taxon>Rosoideae incertae sedis</taxon>
        <taxon>Rubus</taxon>
    </lineage>
</organism>
<proteinExistence type="predicted"/>
<evidence type="ECO:0000256" key="1">
    <source>
        <dbReference type="SAM" id="MobiDB-lite"/>
    </source>
</evidence>
<feature type="compositionally biased region" description="Polar residues" evidence="1">
    <location>
        <begin position="20"/>
        <end position="46"/>
    </location>
</feature>
<keyword evidence="3" id="KW-1185">Reference proteome</keyword>
<name>A0AAW1VTG6_RUBAR</name>
<dbReference type="EMBL" id="JBEDUW010000007">
    <property type="protein sequence ID" value="KAK9911075.1"/>
    <property type="molecule type" value="Genomic_DNA"/>
</dbReference>
<accession>A0AAW1VTG6</accession>
<reference evidence="2 3" key="1">
    <citation type="journal article" date="2023" name="G3 (Bethesda)">
        <title>A chromosome-length genome assembly and annotation of blackberry (Rubus argutus, cv. 'Hillquist').</title>
        <authorList>
            <person name="Bruna T."/>
            <person name="Aryal R."/>
            <person name="Dudchenko O."/>
            <person name="Sargent D.J."/>
            <person name="Mead D."/>
            <person name="Buti M."/>
            <person name="Cavallini A."/>
            <person name="Hytonen T."/>
            <person name="Andres J."/>
            <person name="Pham M."/>
            <person name="Weisz D."/>
            <person name="Mascagni F."/>
            <person name="Usai G."/>
            <person name="Natali L."/>
            <person name="Bassil N."/>
            <person name="Fernandez G.E."/>
            <person name="Lomsadze A."/>
            <person name="Armour M."/>
            <person name="Olukolu B."/>
            <person name="Poorten T."/>
            <person name="Britton C."/>
            <person name="Davik J."/>
            <person name="Ashrafi H."/>
            <person name="Aiden E.L."/>
            <person name="Borodovsky M."/>
            <person name="Worthington M."/>
        </authorList>
    </citation>
    <scope>NUCLEOTIDE SEQUENCE [LARGE SCALE GENOMIC DNA]</scope>
    <source>
        <strain evidence="2">PI 553951</strain>
    </source>
</reference>
<dbReference type="Proteomes" id="UP001457282">
    <property type="component" value="Unassembled WGS sequence"/>
</dbReference>
<dbReference type="AlphaFoldDB" id="A0AAW1VTG6"/>
<gene>
    <name evidence="2" type="ORF">M0R45_034998</name>
</gene>